<organism evidence="3">
    <name type="scientific">Muribaculaceae bacterium Z82</name>
    <dbReference type="NCBI Taxonomy" id="2304548"/>
    <lineage>
        <taxon>Bacteria</taxon>
        <taxon>Pseudomonadati</taxon>
        <taxon>Bacteroidota</taxon>
        <taxon>Bacteroidia</taxon>
        <taxon>Bacteroidales</taxon>
        <taxon>Muribaculaceae</taxon>
    </lineage>
</organism>
<dbReference type="GO" id="GO:0016787">
    <property type="term" value="F:hydrolase activity"/>
    <property type="evidence" value="ECO:0007669"/>
    <property type="project" value="UniProtKB-KW"/>
</dbReference>
<dbReference type="AlphaFoldDB" id="A0A7C9NZU2"/>
<comment type="caution">
    <text evidence="3">The sequence shown here is derived from an EMBL/GenBank/DDBJ whole genome shotgun (WGS) entry which is preliminary data.</text>
</comment>
<keyword evidence="2" id="KW-0812">Transmembrane</keyword>
<gene>
    <name evidence="3" type="primary">srtB</name>
    <name evidence="3" type="ORF">D1639_08220</name>
</gene>
<keyword evidence="3" id="KW-0378">Hydrolase</keyword>
<reference evidence="3" key="1">
    <citation type="submission" date="2018-08" db="EMBL/GenBank/DDBJ databases">
        <title>Murine metabolic-syndrome-specific gut microbial biobank.</title>
        <authorList>
            <person name="Liu C."/>
        </authorList>
    </citation>
    <scope>NUCLEOTIDE SEQUENCE [LARGE SCALE GENOMIC DNA]</scope>
    <source>
        <strain evidence="3">Z82</strain>
    </source>
</reference>
<dbReference type="Gene3D" id="2.40.260.10">
    <property type="entry name" value="Sortase"/>
    <property type="match status" value="1"/>
</dbReference>
<feature type="compositionally biased region" description="Acidic residues" evidence="1">
    <location>
        <begin position="309"/>
        <end position="328"/>
    </location>
</feature>
<dbReference type="InterPro" id="IPR009835">
    <property type="entry name" value="SrtB"/>
</dbReference>
<evidence type="ECO:0000256" key="1">
    <source>
        <dbReference type="SAM" id="MobiDB-lite"/>
    </source>
</evidence>
<dbReference type="EMBL" id="QWKH01000063">
    <property type="protein sequence ID" value="NBI35010.1"/>
    <property type="molecule type" value="Genomic_DNA"/>
</dbReference>
<proteinExistence type="predicted"/>
<sequence>MGWKSKKNAEPEDFFSRPGMHAQATGEVQYPVMPSKKKGRVWRIVFWVALVVFVGAIVALGAIAFSYWQGQQTYKDVERVGLAVADLDVALSGATADEALTSDALDVDWDALRAINPDIVAWIYVPGTVVNYPIVQGDDDEYYLHHDFKGQGGWLAQFGTVFLSADNDPGFRDRNNIIYGHHMNDGSMFAAFSTFGDAAQFNSHRDVYLLTPQANYLLRTFAIDHVPADDPLAQVVFETDAAFASYVQDKMDRSAVAVPSDVPAASDIPKTFAFATCDNLASDGRWVLFAYVYQEVRFDGTAPDAGEGSGDDGQDAAPESGDEADGETAVENGGTITEGIGDEDVQAAIGEAAGEAAE</sequence>
<evidence type="ECO:0000313" key="3">
    <source>
        <dbReference type="EMBL" id="NBI35010.1"/>
    </source>
</evidence>
<protein>
    <submittedName>
        <fullName evidence="3">SrtB family sortase</fullName>
        <ecNumber evidence="3">3.4.22.71</ecNumber>
    </submittedName>
</protein>
<keyword evidence="2" id="KW-1133">Transmembrane helix</keyword>
<dbReference type="NCBIfam" id="TIGR03064">
    <property type="entry name" value="sortase_srtB"/>
    <property type="match status" value="1"/>
</dbReference>
<dbReference type="CDD" id="cd05826">
    <property type="entry name" value="Sortase_B"/>
    <property type="match status" value="1"/>
</dbReference>
<accession>A0A7C9NZU2</accession>
<keyword evidence="2" id="KW-0472">Membrane</keyword>
<feature type="region of interest" description="Disordered" evidence="1">
    <location>
        <begin position="302"/>
        <end position="343"/>
    </location>
</feature>
<evidence type="ECO:0000256" key="2">
    <source>
        <dbReference type="SAM" id="Phobius"/>
    </source>
</evidence>
<name>A0A7C9NZU2_9BACT</name>
<dbReference type="InterPro" id="IPR023365">
    <property type="entry name" value="Sortase_dom-sf"/>
</dbReference>
<feature type="transmembrane region" description="Helical" evidence="2">
    <location>
        <begin position="44"/>
        <end position="68"/>
    </location>
</feature>
<dbReference type="EC" id="3.4.22.71" evidence="3"/>
<dbReference type="SUPFAM" id="SSF63817">
    <property type="entry name" value="Sortase"/>
    <property type="match status" value="1"/>
</dbReference>